<dbReference type="SUPFAM" id="SSF81653">
    <property type="entry name" value="Calcium ATPase, transduction domain A"/>
    <property type="match status" value="1"/>
</dbReference>
<dbReference type="InterPro" id="IPR036412">
    <property type="entry name" value="HAD-like_sf"/>
</dbReference>
<dbReference type="InterPro" id="IPR027256">
    <property type="entry name" value="P-typ_ATPase_IB"/>
</dbReference>
<comment type="subcellular location">
    <subcellularLocation>
        <location evidence="1">Cell membrane</location>
        <topology evidence="1">Multi-pass membrane protein</topology>
    </subcellularLocation>
</comment>
<dbReference type="GO" id="GO:0043682">
    <property type="term" value="F:P-type divalent copper transporter activity"/>
    <property type="evidence" value="ECO:0007669"/>
    <property type="project" value="TreeGrafter"/>
</dbReference>
<evidence type="ECO:0000256" key="5">
    <source>
        <dbReference type="ARBA" id="ARBA00022553"/>
    </source>
</evidence>
<dbReference type="InterPro" id="IPR036163">
    <property type="entry name" value="HMA_dom_sf"/>
</dbReference>
<evidence type="ECO:0000256" key="11">
    <source>
        <dbReference type="ARBA" id="ARBA00022967"/>
    </source>
</evidence>
<keyword evidence="11" id="KW-1278">Translocase</keyword>
<evidence type="ECO:0000256" key="9">
    <source>
        <dbReference type="ARBA" id="ARBA00022840"/>
    </source>
</evidence>
<dbReference type="CDD" id="cd00371">
    <property type="entry name" value="HMA"/>
    <property type="match status" value="1"/>
</dbReference>
<dbReference type="NCBIfam" id="TIGR01511">
    <property type="entry name" value="ATPase-IB1_Cu"/>
    <property type="match status" value="1"/>
</dbReference>
<protein>
    <submittedName>
        <fullName evidence="17">Copper-translocating P-type ATPase</fullName>
    </submittedName>
</protein>
<evidence type="ECO:0000256" key="14">
    <source>
        <dbReference type="ARBA" id="ARBA00023136"/>
    </source>
</evidence>
<dbReference type="GO" id="GO:0005886">
    <property type="term" value="C:plasma membrane"/>
    <property type="evidence" value="ECO:0007669"/>
    <property type="project" value="UniProtKB-SubCell"/>
</dbReference>
<evidence type="ECO:0000256" key="15">
    <source>
        <dbReference type="RuleBase" id="RU362081"/>
    </source>
</evidence>
<proteinExistence type="inferred from homology"/>
<keyword evidence="8 15" id="KW-0547">Nucleotide-binding</keyword>
<feature type="transmembrane region" description="Helical" evidence="15">
    <location>
        <begin position="132"/>
        <end position="155"/>
    </location>
</feature>
<dbReference type="NCBIfam" id="TIGR01512">
    <property type="entry name" value="ATPase-IB2_Cd"/>
    <property type="match status" value="1"/>
</dbReference>
<dbReference type="GO" id="GO:0016887">
    <property type="term" value="F:ATP hydrolysis activity"/>
    <property type="evidence" value="ECO:0007669"/>
    <property type="project" value="InterPro"/>
</dbReference>
<feature type="transmembrane region" description="Helical" evidence="15">
    <location>
        <begin position="229"/>
        <end position="247"/>
    </location>
</feature>
<accession>A0A918XUL4</accession>
<reference evidence="17" key="1">
    <citation type="journal article" date="2014" name="Int. J. Syst. Evol. Microbiol.">
        <title>Complete genome sequence of Corynebacterium casei LMG S-19264T (=DSM 44701T), isolated from a smear-ripened cheese.</title>
        <authorList>
            <consortium name="US DOE Joint Genome Institute (JGI-PGF)"/>
            <person name="Walter F."/>
            <person name="Albersmeier A."/>
            <person name="Kalinowski J."/>
            <person name="Ruckert C."/>
        </authorList>
    </citation>
    <scope>NUCLEOTIDE SEQUENCE</scope>
    <source>
        <strain evidence="17">KCTC 42651</strain>
    </source>
</reference>
<reference evidence="17" key="2">
    <citation type="submission" date="2020-09" db="EMBL/GenBank/DDBJ databases">
        <authorList>
            <person name="Sun Q."/>
            <person name="Kim S."/>
        </authorList>
    </citation>
    <scope>NUCLEOTIDE SEQUENCE</scope>
    <source>
        <strain evidence="17">KCTC 42651</strain>
    </source>
</reference>
<dbReference type="Gene3D" id="2.70.150.10">
    <property type="entry name" value="Calcium-transporting ATPase, cytoplasmic transduction domain A"/>
    <property type="match status" value="1"/>
</dbReference>
<dbReference type="SUPFAM" id="SSF56784">
    <property type="entry name" value="HAD-like"/>
    <property type="match status" value="1"/>
</dbReference>
<feature type="domain" description="HMA" evidence="16">
    <location>
        <begin position="47"/>
        <end position="113"/>
    </location>
</feature>
<evidence type="ECO:0000256" key="2">
    <source>
        <dbReference type="ARBA" id="ARBA00006024"/>
    </source>
</evidence>
<dbReference type="Gene3D" id="3.40.50.1000">
    <property type="entry name" value="HAD superfamily/HAD-like"/>
    <property type="match status" value="1"/>
</dbReference>
<evidence type="ECO:0000256" key="10">
    <source>
        <dbReference type="ARBA" id="ARBA00022842"/>
    </source>
</evidence>
<dbReference type="InterPro" id="IPR001757">
    <property type="entry name" value="P_typ_ATPase"/>
</dbReference>
<evidence type="ECO:0000259" key="16">
    <source>
        <dbReference type="PROSITE" id="PS50846"/>
    </source>
</evidence>
<evidence type="ECO:0000256" key="7">
    <source>
        <dbReference type="ARBA" id="ARBA00022723"/>
    </source>
</evidence>
<dbReference type="SUPFAM" id="SSF81665">
    <property type="entry name" value="Calcium ATPase, transmembrane domain M"/>
    <property type="match status" value="1"/>
</dbReference>
<feature type="transmembrane region" description="Helical" evidence="15">
    <location>
        <begin position="167"/>
        <end position="184"/>
    </location>
</feature>
<dbReference type="AlphaFoldDB" id="A0A918XUL4"/>
<gene>
    <name evidence="17" type="ORF">GCM10017083_39110</name>
</gene>
<dbReference type="NCBIfam" id="TIGR01494">
    <property type="entry name" value="ATPase_P-type"/>
    <property type="match status" value="2"/>
</dbReference>
<organism evidence="17 18">
    <name type="scientific">Thalassobaculum fulvum</name>
    <dbReference type="NCBI Taxonomy" id="1633335"/>
    <lineage>
        <taxon>Bacteria</taxon>
        <taxon>Pseudomonadati</taxon>
        <taxon>Pseudomonadota</taxon>
        <taxon>Alphaproteobacteria</taxon>
        <taxon>Rhodospirillales</taxon>
        <taxon>Thalassobaculaceae</taxon>
        <taxon>Thalassobaculum</taxon>
    </lineage>
</organism>
<keyword evidence="10" id="KW-0460">Magnesium</keyword>
<feature type="transmembrane region" description="Helical" evidence="15">
    <location>
        <begin position="413"/>
        <end position="435"/>
    </location>
</feature>
<sequence length="752" mass="77468">MALEAPANDTSIGGACCSIGGLAGPAARAATGADPRAYVAVGDDGVARLDAVVETLECPSCVPSIEGVLGRLDGVLAARVNASQRRIHLEWDPKRVDLDRILGGLDDLGHRIAAYDAGRLGGKGVDEIGRGLLRALAVAGFAFANVMLISVAVWAGLAQDMGPGTRAFLHWISALIAMPAIVYAGRPFFRSALGALRAGTTNMDVPIAIGVSLATAMSLLETTRNGPHVYFDAALGLLFFLLIGRFLDRSLRGRAFAAAQNLLALRSVSATVIGPDRRTEVRAIEAVRPGDVVAVATGETVPVDGRVVAGRSEVDAALVTGESLPQPVAPGAIVHAGTVNLAAPIEVETAAAGAGTLLAEIAAMMDRAGQAKARYVRLADRVSRIYAPVIHAVALAAFAGWMALGGADWREALMIAVAVLIVTCPCALGLAVPAVQVGAVGRLLKRGAYVKSGDALERLARVDTVVFDKTGTLTLGRPRLEGIDGAADTLSVAAMLARRSTHPLARALVAAAGEGPAAETVREEPGCGLEAEIDGVPVRMGRRDWVGGIPAAVPPHAGPEIWLRRGDTAPARLRFVDAQRPDAAETVAGLKARGLTVLLLSGDRLAVVDDLADRLGIADRRAGCLPGDKIAVLERLAAEGRRVAMVGDGLNDAPALAAAFVSVSPSTAADVSQTAADVVFRGDALSPVLEAYDVARKADALVRQNVGMAFAYNLVAVPLAIAGMVTPLIAAIVMSVSSLAVTGNALRVQRGR</sequence>
<comment type="similarity">
    <text evidence="2 15">Belongs to the cation transport ATPase (P-type) (TC 3.A.3) family. Type IB subfamily.</text>
</comment>
<evidence type="ECO:0000256" key="1">
    <source>
        <dbReference type="ARBA" id="ARBA00004651"/>
    </source>
</evidence>
<evidence type="ECO:0000313" key="18">
    <source>
        <dbReference type="Proteomes" id="UP000630353"/>
    </source>
</evidence>
<keyword evidence="5" id="KW-0597">Phosphoprotein</keyword>
<comment type="caution">
    <text evidence="17">The sequence shown here is derived from an EMBL/GenBank/DDBJ whole genome shotgun (WGS) entry which is preliminary data.</text>
</comment>
<name>A0A918XUL4_9PROT</name>
<evidence type="ECO:0000256" key="4">
    <source>
        <dbReference type="ARBA" id="ARBA00022475"/>
    </source>
</evidence>
<evidence type="ECO:0000313" key="17">
    <source>
        <dbReference type="EMBL" id="GHD57502.1"/>
    </source>
</evidence>
<keyword evidence="13" id="KW-0406">Ion transport</keyword>
<keyword evidence="9 15" id="KW-0067">ATP-binding</keyword>
<keyword evidence="12 15" id="KW-1133">Transmembrane helix</keyword>
<dbReference type="InterPro" id="IPR018303">
    <property type="entry name" value="ATPase_P-typ_P_site"/>
</dbReference>
<dbReference type="PROSITE" id="PS01229">
    <property type="entry name" value="COF_2"/>
    <property type="match status" value="1"/>
</dbReference>
<keyword evidence="4 15" id="KW-1003">Cell membrane</keyword>
<dbReference type="Gene3D" id="3.40.1110.10">
    <property type="entry name" value="Calcium-transporting ATPase, cytoplasmic domain N"/>
    <property type="match status" value="1"/>
</dbReference>
<keyword evidence="14 15" id="KW-0472">Membrane</keyword>
<evidence type="ECO:0000256" key="12">
    <source>
        <dbReference type="ARBA" id="ARBA00022989"/>
    </source>
</evidence>
<dbReference type="InterPro" id="IPR059000">
    <property type="entry name" value="ATPase_P-type_domA"/>
</dbReference>
<dbReference type="GO" id="GO:0055070">
    <property type="term" value="P:copper ion homeostasis"/>
    <property type="evidence" value="ECO:0007669"/>
    <property type="project" value="TreeGrafter"/>
</dbReference>
<dbReference type="PROSITE" id="PS50846">
    <property type="entry name" value="HMA_2"/>
    <property type="match status" value="1"/>
</dbReference>
<dbReference type="InterPro" id="IPR023214">
    <property type="entry name" value="HAD_sf"/>
</dbReference>
<dbReference type="SUPFAM" id="SSF55008">
    <property type="entry name" value="HMA, heavy metal-associated domain"/>
    <property type="match status" value="1"/>
</dbReference>
<dbReference type="NCBIfam" id="TIGR01525">
    <property type="entry name" value="ATPase-IB_hvy"/>
    <property type="match status" value="1"/>
</dbReference>
<dbReference type="Proteomes" id="UP000630353">
    <property type="component" value="Unassembled WGS sequence"/>
</dbReference>
<dbReference type="PRINTS" id="PR00119">
    <property type="entry name" value="CATATPASE"/>
</dbReference>
<dbReference type="InterPro" id="IPR008250">
    <property type="entry name" value="ATPase_P-typ_transduc_dom_A_sf"/>
</dbReference>
<dbReference type="PANTHER" id="PTHR43520:SF5">
    <property type="entry name" value="CATION-TRANSPORTING P-TYPE ATPASE-RELATED"/>
    <property type="match status" value="1"/>
</dbReference>
<keyword evidence="6 15" id="KW-0812">Transmembrane</keyword>
<dbReference type="EMBL" id="BMZS01000009">
    <property type="protein sequence ID" value="GHD57502.1"/>
    <property type="molecule type" value="Genomic_DNA"/>
</dbReference>
<dbReference type="Pfam" id="PF00702">
    <property type="entry name" value="Hydrolase"/>
    <property type="match status" value="1"/>
</dbReference>
<evidence type="ECO:0000256" key="8">
    <source>
        <dbReference type="ARBA" id="ARBA00022741"/>
    </source>
</evidence>
<dbReference type="RefSeq" id="WP_189992761.1">
    <property type="nucleotide sequence ID" value="NZ_BMZS01000009.1"/>
</dbReference>
<evidence type="ECO:0000256" key="6">
    <source>
        <dbReference type="ARBA" id="ARBA00022692"/>
    </source>
</evidence>
<dbReference type="GO" id="GO:0005507">
    <property type="term" value="F:copper ion binding"/>
    <property type="evidence" value="ECO:0007669"/>
    <property type="project" value="TreeGrafter"/>
</dbReference>
<dbReference type="PANTHER" id="PTHR43520">
    <property type="entry name" value="ATP7, ISOFORM B"/>
    <property type="match status" value="1"/>
</dbReference>
<dbReference type="InterPro" id="IPR023298">
    <property type="entry name" value="ATPase_P-typ_TM_dom_sf"/>
</dbReference>
<feature type="transmembrane region" description="Helical" evidence="15">
    <location>
        <begin position="205"/>
        <end position="223"/>
    </location>
</feature>
<dbReference type="InterPro" id="IPR006121">
    <property type="entry name" value="HMA_dom"/>
</dbReference>
<dbReference type="Gene3D" id="3.30.70.100">
    <property type="match status" value="1"/>
</dbReference>
<dbReference type="GO" id="GO:0005524">
    <property type="term" value="F:ATP binding"/>
    <property type="evidence" value="ECO:0007669"/>
    <property type="project" value="UniProtKB-UniRule"/>
</dbReference>
<dbReference type="PROSITE" id="PS00154">
    <property type="entry name" value="ATPASE_E1_E2"/>
    <property type="match status" value="1"/>
</dbReference>
<keyword evidence="3" id="KW-0813">Transport</keyword>
<keyword evidence="18" id="KW-1185">Reference proteome</keyword>
<evidence type="ECO:0000256" key="13">
    <source>
        <dbReference type="ARBA" id="ARBA00023065"/>
    </source>
</evidence>
<dbReference type="PRINTS" id="PR00943">
    <property type="entry name" value="CUATPASE"/>
</dbReference>
<dbReference type="InterPro" id="IPR023299">
    <property type="entry name" value="ATPase_P-typ_cyto_dom_N"/>
</dbReference>
<feature type="transmembrane region" description="Helical" evidence="15">
    <location>
        <begin position="385"/>
        <end position="407"/>
    </location>
</feature>
<dbReference type="Pfam" id="PF00122">
    <property type="entry name" value="E1-E2_ATPase"/>
    <property type="match status" value="1"/>
</dbReference>
<keyword evidence="7 15" id="KW-0479">Metal-binding</keyword>
<evidence type="ECO:0000256" key="3">
    <source>
        <dbReference type="ARBA" id="ARBA00022448"/>
    </source>
</evidence>